<evidence type="ECO:0000313" key="2">
    <source>
        <dbReference type="EMBL" id="GAA3630089.1"/>
    </source>
</evidence>
<evidence type="ECO:0000313" key="3">
    <source>
        <dbReference type="Proteomes" id="UP001501074"/>
    </source>
</evidence>
<dbReference type="Proteomes" id="UP001501074">
    <property type="component" value="Unassembled WGS sequence"/>
</dbReference>
<dbReference type="PRINTS" id="PR00598">
    <property type="entry name" value="HTHMARR"/>
</dbReference>
<dbReference type="SUPFAM" id="SSF46785">
    <property type="entry name" value="Winged helix' DNA-binding domain"/>
    <property type="match status" value="1"/>
</dbReference>
<accession>A0ABP7ADP2</accession>
<reference evidence="3" key="1">
    <citation type="journal article" date="2019" name="Int. J. Syst. Evol. Microbiol.">
        <title>The Global Catalogue of Microorganisms (GCM) 10K type strain sequencing project: providing services to taxonomists for standard genome sequencing and annotation.</title>
        <authorList>
            <consortium name="The Broad Institute Genomics Platform"/>
            <consortium name="The Broad Institute Genome Sequencing Center for Infectious Disease"/>
            <person name="Wu L."/>
            <person name="Ma J."/>
        </authorList>
    </citation>
    <scope>NUCLEOTIDE SEQUENCE [LARGE SCALE GENOMIC DNA]</scope>
    <source>
        <strain evidence="3">JCM 16902</strain>
    </source>
</reference>
<proteinExistence type="predicted"/>
<dbReference type="InterPro" id="IPR000835">
    <property type="entry name" value="HTH_MarR-typ"/>
</dbReference>
<organism evidence="2 3">
    <name type="scientific">Kineosporia mesophila</name>
    <dbReference type="NCBI Taxonomy" id="566012"/>
    <lineage>
        <taxon>Bacteria</taxon>
        <taxon>Bacillati</taxon>
        <taxon>Actinomycetota</taxon>
        <taxon>Actinomycetes</taxon>
        <taxon>Kineosporiales</taxon>
        <taxon>Kineosporiaceae</taxon>
        <taxon>Kineosporia</taxon>
    </lineage>
</organism>
<evidence type="ECO:0000259" key="1">
    <source>
        <dbReference type="PROSITE" id="PS50995"/>
    </source>
</evidence>
<feature type="domain" description="HTH marR-type" evidence="1">
    <location>
        <begin position="1"/>
        <end position="81"/>
    </location>
</feature>
<dbReference type="InterPro" id="IPR036390">
    <property type="entry name" value="WH_DNA-bd_sf"/>
</dbReference>
<keyword evidence="3" id="KW-1185">Reference proteome</keyword>
<dbReference type="Gene3D" id="1.10.10.10">
    <property type="entry name" value="Winged helix-like DNA-binding domain superfamily/Winged helix DNA-binding domain"/>
    <property type="match status" value="1"/>
</dbReference>
<dbReference type="PROSITE" id="PS50995">
    <property type="entry name" value="HTH_MARR_2"/>
    <property type="match status" value="1"/>
</dbReference>
<dbReference type="InterPro" id="IPR036388">
    <property type="entry name" value="WH-like_DNA-bd_sf"/>
</dbReference>
<name>A0ABP7ADP2_9ACTN</name>
<protein>
    <recommendedName>
        <fullName evidence="1">HTH marR-type domain-containing protein</fullName>
    </recommendedName>
</protein>
<dbReference type="EMBL" id="BAAAZO010000011">
    <property type="protein sequence ID" value="GAA3630089.1"/>
    <property type="molecule type" value="Genomic_DNA"/>
</dbReference>
<gene>
    <name evidence="2" type="ORF">GCM10022223_54690</name>
</gene>
<comment type="caution">
    <text evidence="2">The sequence shown here is derived from an EMBL/GenBank/DDBJ whole genome shotgun (WGS) entry which is preliminary data.</text>
</comment>
<sequence>MPGRLPPSGVDRLETLGWVRRVPNPADRRSSLLEVTEAGEEMVDRSRQISQERLDELLGLGGPELSRPGEVFSGLRHRLERDGIGKPVG</sequence>